<dbReference type="GO" id="GO:0031201">
    <property type="term" value="C:SNARE complex"/>
    <property type="evidence" value="ECO:0007669"/>
    <property type="project" value="TreeGrafter"/>
</dbReference>
<evidence type="ECO:0000256" key="6">
    <source>
        <dbReference type="ARBA" id="ARBA00022989"/>
    </source>
</evidence>
<keyword evidence="8" id="KW-0472">Membrane</keyword>
<dbReference type="PROSITE" id="PS50192">
    <property type="entry name" value="T_SNARE"/>
    <property type="match status" value="1"/>
</dbReference>
<comment type="subcellular location">
    <subcellularLocation>
        <location evidence="1">Membrane</location>
        <topology evidence="1">Single-pass type IV membrane protein</topology>
    </subcellularLocation>
</comment>
<keyword evidence="3" id="KW-0813">Transport</keyword>
<dbReference type="AlphaFoldDB" id="A0A4S8SKZ9"/>
<comment type="caution">
    <text evidence="11">The sequence shown here is derived from an EMBL/GenBank/DDBJ whole genome shotgun (WGS) entry which is preliminary data.</text>
</comment>
<dbReference type="GO" id="GO:0006890">
    <property type="term" value="P:retrograde vesicle-mediated transport, Golgi to endoplasmic reticulum"/>
    <property type="evidence" value="ECO:0007669"/>
    <property type="project" value="TreeGrafter"/>
</dbReference>
<evidence type="ECO:0000256" key="5">
    <source>
        <dbReference type="ARBA" id="ARBA00022927"/>
    </source>
</evidence>
<evidence type="ECO:0000256" key="3">
    <source>
        <dbReference type="ARBA" id="ARBA00022448"/>
    </source>
</evidence>
<comment type="similarity">
    <text evidence="2">Belongs to the syntaxin family.</text>
</comment>
<keyword evidence="5" id="KW-0653">Protein transport</keyword>
<evidence type="ECO:0000313" key="12">
    <source>
        <dbReference type="Proteomes" id="UP000304951"/>
    </source>
</evidence>
<evidence type="ECO:0000256" key="7">
    <source>
        <dbReference type="ARBA" id="ARBA00023054"/>
    </source>
</evidence>
<evidence type="ECO:0000256" key="4">
    <source>
        <dbReference type="ARBA" id="ARBA00022692"/>
    </source>
</evidence>
<evidence type="ECO:0000313" key="11">
    <source>
        <dbReference type="EMBL" id="THV71321.1"/>
    </source>
</evidence>
<dbReference type="InterPro" id="IPR019529">
    <property type="entry name" value="Syntaxin-18_N"/>
</dbReference>
<keyword evidence="7" id="KW-0175">Coiled coil</keyword>
<evidence type="ECO:0000256" key="1">
    <source>
        <dbReference type="ARBA" id="ARBA00004211"/>
    </source>
</evidence>
<dbReference type="InterPro" id="IPR000727">
    <property type="entry name" value="T_SNARE_dom"/>
</dbReference>
<feature type="region of interest" description="Disordered" evidence="9">
    <location>
        <begin position="91"/>
        <end position="117"/>
    </location>
</feature>
<evidence type="ECO:0000256" key="9">
    <source>
        <dbReference type="SAM" id="MobiDB-lite"/>
    </source>
</evidence>
<proteinExistence type="inferred from homology"/>
<dbReference type="EMBL" id="QZAF01000157">
    <property type="protein sequence ID" value="THV71321.1"/>
    <property type="molecule type" value="Genomic_DNA"/>
</dbReference>
<evidence type="ECO:0000256" key="2">
    <source>
        <dbReference type="ARBA" id="ARBA00009063"/>
    </source>
</evidence>
<feature type="compositionally biased region" description="Basic and acidic residues" evidence="9">
    <location>
        <begin position="103"/>
        <end position="117"/>
    </location>
</feature>
<keyword evidence="4" id="KW-0812">Transmembrane</keyword>
<dbReference type="PANTHER" id="PTHR15959">
    <property type="entry name" value="SYNTAXIN-18"/>
    <property type="match status" value="1"/>
</dbReference>
<dbReference type="GO" id="GO:0005783">
    <property type="term" value="C:endoplasmic reticulum"/>
    <property type="evidence" value="ECO:0007669"/>
    <property type="project" value="TreeGrafter"/>
</dbReference>
<dbReference type="GO" id="GO:0015031">
    <property type="term" value="P:protein transport"/>
    <property type="evidence" value="ECO:0007669"/>
    <property type="project" value="UniProtKB-KW"/>
</dbReference>
<name>A0A4S8SKZ9_AURPU</name>
<dbReference type="Proteomes" id="UP000304951">
    <property type="component" value="Unassembled WGS sequence"/>
</dbReference>
<gene>
    <name evidence="11" type="ORF">D6D28_04528</name>
</gene>
<reference evidence="11 12" key="1">
    <citation type="submission" date="2018-10" db="EMBL/GenBank/DDBJ databases">
        <title>Fifty Aureobasidium pullulans genomes reveal a recombining polyextremotolerant generalist.</title>
        <authorList>
            <person name="Gostincar C."/>
            <person name="Turk M."/>
            <person name="Zajc J."/>
            <person name="Gunde-Cimerman N."/>
        </authorList>
    </citation>
    <scope>NUCLEOTIDE SEQUENCE [LARGE SCALE GENOMIC DNA]</scope>
    <source>
        <strain evidence="11 12">EXF-11900</strain>
    </source>
</reference>
<organism evidence="11 12">
    <name type="scientific">Aureobasidium pullulans</name>
    <name type="common">Black yeast</name>
    <name type="synonym">Pullularia pullulans</name>
    <dbReference type="NCBI Taxonomy" id="5580"/>
    <lineage>
        <taxon>Eukaryota</taxon>
        <taxon>Fungi</taxon>
        <taxon>Dikarya</taxon>
        <taxon>Ascomycota</taxon>
        <taxon>Pezizomycotina</taxon>
        <taxon>Dothideomycetes</taxon>
        <taxon>Dothideomycetidae</taxon>
        <taxon>Dothideales</taxon>
        <taxon>Saccotheciaceae</taxon>
        <taxon>Aureobasidium</taxon>
    </lineage>
</organism>
<dbReference type="Gene3D" id="1.20.5.110">
    <property type="match status" value="1"/>
</dbReference>
<accession>A0A4S8SKZ9</accession>
<feature type="domain" description="T-SNARE coiled-coil homology" evidence="10">
    <location>
        <begin position="288"/>
        <end position="350"/>
    </location>
</feature>
<evidence type="ECO:0000259" key="10">
    <source>
        <dbReference type="PROSITE" id="PS50192"/>
    </source>
</evidence>
<dbReference type="SUPFAM" id="SSF58038">
    <property type="entry name" value="SNARE fusion complex"/>
    <property type="match status" value="1"/>
</dbReference>
<protein>
    <submittedName>
        <fullName evidence="11">Snare protein syntaxin-like protein 18/UFE1</fullName>
    </submittedName>
</protein>
<dbReference type="Pfam" id="PF10496">
    <property type="entry name" value="Syntaxin-18_N"/>
    <property type="match status" value="1"/>
</dbReference>
<feature type="compositionally biased region" description="Basic and acidic residues" evidence="9">
    <location>
        <begin position="256"/>
        <end position="269"/>
    </location>
</feature>
<evidence type="ECO:0000256" key="8">
    <source>
        <dbReference type="ARBA" id="ARBA00023136"/>
    </source>
</evidence>
<keyword evidence="6" id="KW-1133">Transmembrane helix</keyword>
<feature type="region of interest" description="Disordered" evidence="9">
    <location>
        <begin position="248"/>
        <end position="272"/>
    </location>
</feature>
<sequence length="378" mass="43033">MLPELAPRQRQSGKELRRKFTCDKLVKERIMADITAVFNTALKAHNAPPVTSHRYSIDRLDEFLKEAYSINARIADLTTYLRAIRPSYLSTAPAPRRSQRQNSTDHESTQDTAQRHLSDTERAAIDAEAKTVLRQLHAAVERIGQTEQIRQDTASHVALRKRNQGRLGAIGRWAAGGAVTAKSAEEELEEARQKMLNAHREGIVWYLQAKLRETGTLQSTMMEIRIQREVEKTKSVLYKTKGSSIPFSQSFDPAVDSEKPAAQEQERAHPQLSDEQMQLFAQENQDMMKHYQDTLDQVRTAERSLIEISELQSTLVTNLTEQNEHIEQLVQDSFFTTENIGRGNKELKKASERPSTARLLFHGTCAFCAFLVVWDLIF</sequence>
<dbReference type="PANTHER" id="PTHR15959:SF0">
    <property type="entry name" value="SYNTAXIN-18"/>
    <property type="match status" value="1"/>
</dbReference>